<evidence type="ECO:0000256" key="2">
    <source>
        <dbReference type="ARBA" id="ARBA00022980"/>
    </source>
</evidence>
<dbReference type="CDD" id="cd00472">
    <property type="entry name" value="Ribosomal_L24e_L24"/>
    <property type="match status" value="1"/>
</dbReference>
<dbReference type="GO" id="GO:0003729">
    <property type="term" value="F:mRNA binding"/>
    <property type="evidence" value="ECO:0007669"/>
    <property type="project" value="TreeGrafter"/>
</dbReference>
<dbReference type="AlphaFoldDB" id="A4S7Z4"/>
<dbReference type="Gene3D" id="6.10.250.1270">
    <property type="match status" value="1"/>
</dbReference>
<protein>
    <submittedName>
        <fullName evidence="5">Ribosomal protein L24, component of cytosolic 80S ribosome and 60S large subunit</fullName>
    </submittedName>
</protein>
<reference evidence="5 6" key="1">
    <citation type="journal article" date="2007" name="Proc. Natl. Acad. Sci. U.S.A.">
        <title>The tiny eukaryote Ostreococcus provides genomic insights into the paradox of plankton speciation.</title>
        <authorList>
            <person name="Palenik B."/>
            <person name="Grimwood J."/>
            <person name="Aerts A."/>
            <person name="Rouze P."/>
            <person name="Salamov A."/>
            <person name="Putnam N."/>
            <person name="Dupont C."/>
            <person name="Jorgensen R."/>
            <person name="Derelle E."/>
            <person name="Rombauts S."/>
            <person name="Zhou K."/>
            <person name="Otillar R."/>
            <person name="Merchant S.S."/>
            <person name="Podell S."/>
            <person name="Gaasterland T."/>
            <person name="Napoli C."/>
            <person name="Gendler K."/>
            <person name="Manuell A."/>
            <person name="Tai V."/>
            <person name="Vallon O."/>
            <person name="Piganeau G."/>
            <person name="Jancek S."/>
            <person name="Heijde M."/>
            <person name="Jabbari K."/>
            <person name="Bowler C."/>
            <person name="Lohr M."/>
            <person name="Robbens S."/>
            <person name="Werner G."/>
            <person name="Dubchak I."/>
            <person name="Pazour G.J."/>
            <person name="Ren Q."/>
            <person name="Paulsen I."/>
            <person name="Delwiche C."/>
            <person name="Schmutz J."/>
            <person name="Rokhsar D."/>
            <person name="Van de Peer Y."/>
            <person name="Moreau H."/>
            <person name="Grigoriev I.V."/>
        </authorList>
    </citation>
    <scope>NUCLEOTIDE SEQUENCE [LARGE SCALE GENOMIC DNA]</scope>
    <source>
        <strain evidence="5 6">CCE9901</strain>
    </source>
</reference>
<dbReference type="SUPFAM" id="SSF57716">
    <property type="entry name" value="Glucocorticoid receptor-like (DNA-binding domain)"/>
    <property type="match status" value="1"/>
</dbReference>
<proteinExistence type="inferred from homology"/>
<evidence type="ECO:0000313" key="6">
    <source>
        <dbReference type="Proteomes" id="UP000001568"/>
    </source>
</evidence>
<dbReference type="PANTHER" id="PTHR10792">
    <property type="entry name" value="60S RIBOSOMAL PROTEIN L24"/>
    <property type="match status" value="1"/>
</dbReference>
<name>A4S7Z4_OSTLU</name>
<evidence type="ECO:0000256" key="1">
    <source>
        <dbReference type="ARBA" id="ARBA00005647"/>
    </source>
</evidence>
<dbReference type="RefSeq" id="XP_001421538.1">
    <property type="nucleotide sequence ID" value="XM_001421501.1"/>
</dbReference>
<evidence type="ECO:0000313" key="5">
    <source>
        <dbReference type="EMBL" id="ABO99831.1"/>
    </source>
</evidence>
<dbReference type="Gramene" id="ABO99831">
    <property type="protein sequence ID" value="ABO99831"/>
    <property type="gene ID" value="OSTLU_43138"/>
</dbReference>
<evidence type="ECO:0000256" key="3">
    <source>
        <dbReference type="ARBA" id="ARBA00023274"/>
    </source>
</evidence>
<dbReference type="InterPro" id="IPR000988">
    <property type="entry name" value="Ribosomal_eL24-rel_N"/>
</dbReference>
<evidence type="ECO:0000259" key="4">
    <source>
        <dbReference type="Pfam" id="PF01246"/>
    </source>
</evidence>
<dbReference type="Gene3D" id="2.30.170.20">
    <property type="entry name" value="Ribosomal protein L24e"/>
    <property type="match status" value="1"/>
</dbReference>
<dbReference type="GO" id="GO:0022625">
    <property type="term" value="C:cytosolic large ribosomal subunit"/>
    <property type="evidence" value="ECO:0007669"/>
    <property type="project" value="TreeGrafter"/>
</dbReference>
<dbReference type="OrthoDB" id="497981at2759"/>
<dbReference type="HOGENOM" id="CLU_106411_2_1_1"/>
<dbReference type="InterPro" id="IPR056366">
    <property type="entry name" value="Ribosomal_eL24"/>
</dbReference>
<dbReference type="STRING" id="436017.A4S7Z4"/>
<dbReference type="GO" id="GO:0002181">
    <property type="term" value="P:cytoplasmic translation"/>
    <property type="evidence" value="ECO:0007669"/>
    <property type="project" value="TreeGrafter"/>
</dbReference>
<dbReference type="KEGG" id="olu:OSTLU_43138"/>
<dbReference type="GO" id="GO:0003735">
    <property type="term" value="F:structural constituent of ribosome"/>
    <property type="evidence" value="ECO:0007669"/>
    <property type="project" value="InterPro"/>
</dbReference>
<dbReference type="EMBL" id="CP000594">
    <property type="protein sequence ID" value="ABO99831.1"/>
    <property type="molecule type" value="Genomic_DNA"/>
</dbReference>
<feature type="domain" description="Large ribosomal subunit protein eL24-related N-terminal" evidence="4">
    <location>
        <begin position="3"/>
        <end position="66"/>
    </location>
</feature>
<dbReference type="Proteomes" id="UP000001568">
    <property type="component" value="Chromosome 14"/>
</dbReference>
<keyword evidence="6" id="KW-1185">Reference proteome</keyword>
<dbReference type="FunFam" id="2.30.170.20:FF:000003">
    <property type="entry name" value="60S ribosomal protein L24"/>
    <property type="match status" value="1"/>
</dbReference>
<organism evidence="5 6">
    <name type="scientific">Ostreococcus lucimarinus (strain CCE9901)</name>
    <dbReference type="NCBI Taxonomy" id="436017"/>
    <lineage>
        <taxon>Eukaryota</taxon>
        <taxon>Viridiplantae</taxon>
        <taxon>Chlorophyta</taxon>
        <taxon>Mamiellophyceae</taxon>
        <taxon>Mamiellales</taxon>
        <taxon>Bathycoccaceae</taxon>
        <taxon>Ostreococcus</taxon>
    </lineage>
</organism>
<dbReference type="GeneID" id="5005256"/>
<accession>A4S7Z4</accession>
<comment type="similarity">
    <text evidence="1">Belongs to the eukaryotic ribosomal protein eL24 family.</text>
</comment>
<dbReference type="InterPro" id="IPR038630">
    <property type="entry name" value="L24e/L24_sf"/>
</dbReference>
<keyword evidence="2 5" id="KW-0689">Ribosomal protein</keyword>
<gene>
    <name evidence="5" type="primary">RPL24</name>
    <name evidence="5" type="ORF">OSTLU_43138</name>
</gene>
<dbReference type="OMA" id="PGHGKKM"/>
<dbReference type="Pfam" id="PF01246">
    <property type="entry name" value="Ribosomal_L24e"/>
    <property type="match status" value="1"/>
</dbReference>
<dbReference type="PANTHER" id="PTHR10792:SF1">
    <property type="entry name" value="RIBOSOMAL PROTEIN L24"/>
    <property type="match status" value="1"/>
</dbReference>
<sequence>MVLKTEKCAFSGLRVYPGHGTRLTKIDSTTFLFLNGKSKKMHAQKKKPAKLAWTTTYRKAHKKDIEASTRTKKRRVNKSAFTRSLVGASLEVLAKKRNEKPEVRAAARDAALREIKARAAKKKGAKK</sequence>
<keyword evidence="3" id="KW-0687">Ribonucleoprotein</keyword>
<dbReference type="eggNOG" id="KOG1722">
    <property type="taxonomic scope" value="Eukaryota"/>
</dbReference>